<feature type="region of interest" description="Disordered" evidence="1">
    <location>
        <begin position="381"/>
        <end position="464"/>
    </location>
</feature>
<organism evidence="2 3">
    <name type="scientific">Cotesia glomerata</name>
    <name type="common">Lepidopteran parasitic wasp</name>
    <name type="synonym">Apanteles glomeratus</name>
    <dbReference type="NCBI Taxonomy" id="32391"/>
    <lineage>
        <taxon>Eukaryota</taxon>
        <taxon>Metazoa</taxon>
        <taxon>Ecdysozoa</taxon>
        <taxon>Arthropoda</taxon>
        <taxon>Hexapoda</taxon>
        <taxon>Insecta</taxon>
        <taxon>Pterygota</taxon>
        <taxon>Neoptera</taxon>
        <taxon>Endopterygota</taxon>
        <taxon>Hymenoptera</taxon>
        <taxon>Apocrita</taxon>
        <taxon>Ichneumonoidea</taxon>
        <taxon>Braconidae</taxon>
        <taxon>Microgastrinae</taxon>
        <taxon>Cotesia</taxon>
    </lineage>
</organism>
<dbReference type="AlphaFoldDB" id="A0AAV7J1X9"/>
<dbReference type="Proteomes" id="UP000826195">
    <property type="component" value="Unassembled WGS sequence"/>
</dbReference>
<proteinExistence type="predicted"/>
<protein>
    <submittedName>
        <fullName evidence="2">Uncharacterized protein</fullName>
    </submittedName>
</protein>
<feature type="compositionally biased region" description="Basic and acidic residues" evidence="1">
    <location>
        <begin position="381"/>
        <end position="415"/>
    </location>
</feature>
<name>A0AAV7J1X9_COTGL</name>
<evidence type="ECO:0000313" key="2">
    <source>
        <dbReference type="EMBL" id="KAH0566595.1"/>
    </source>
</evidence>
<accession>A0AAV7J1X9</accession>
<evidence type="ECO:0000313" key="3">
    <source>
        <dbReference type="Proteomes" id="UP000826195"/>
    </source>
</evidence>
<feature type="region of interest" description="Disordered" evidence="1">
    <location>
        <begin position="273"/>
        <end position="329"/>
    </location>
</feature>
<feature type="compositionally biased region" description="Basic and acidic residues" evidence="1">
    <location>
        <begin position="433"/>
        <end position="449"/>
    </location>
</feature>
<comment type="caution">
    <text evidence="2">The sequence shown here is derived from an EMBL/GenBank/DDBJ whole genome shotgun (WGS) entry which is preliminary data.</text>
</comment>
<keyword evidence="3" id="KW-1185">Reference proteome</keyword>
<reference evidence="2 3" key="1">
    <citation type="journal article" date="2021" name="J. Hered.">
        <title>A chromosome-level genome assembly of the parasitoid wasp, Cotesia glomerata (Hymenoptera: Braconidae).</title>
        <authorList>
            <person name="Pinto B.J."/>
            <person name="Weis J.J."/>
            <person name="Gamble T."/>
            <person name="Ode P.J."/>
            <person name="Paul R."/>
            <person name="Zaspel J.M."/>
        </authorList>
    </citation>
    <scope>NUCLEOTIDE SEQUENCE [LARGE SCALE GENOMIC DNA]</scope>
    <source>
        <strain evidence="2">CgM1</strain>
    </source>
</reference>
<feature type="compositionally biased region" description="Basic and acidic residues" evidence="1">
    <location>
        <begin position="293"/>
        <end position="309"/>
    </location>
</feature>
<sequence>MTVGFARPPINQPQDLASQKAYNHVSTLCVRFVWGQLLEKVKAGRTTGQCAFGLKLFQINHSSENILFLGLISASIKFVRAEESSLPSISASSSPSSTPSPLVATTLGNLFRQARSEHYYTARYGSDGSSVSSGAIGVRAGPEHRDAAYYEQRCITCDSNKSPPAYRGWKPRMRHDYYEDDLESRRYRDRYDDYYDRERGYEYERPRAPAMALDYDRKPAYDYDRPKMPYDYDREPYRPDPARPLPYHSRYDMLMGRDRPYDMRYDRNYDRFADRGNGYDNLDQRHTGYQYEPYDRRPSDEPPRYDRYNRYQPNRGYENENSDPYERNYRRRPYYDDRYDWYDRYPSRGGLDTRGHYSSSTWGPGYDRGYASAWNYMGHRDTWRTPGRDRDTGDNWKDLNPREREPGSYRPRDYFYDSTVPPGGMRGTSYLYDRAESSTKPDSTERDKPTSSPQAQDNNKAYKD</sequence>
<feature type="compositionally biased region" description="Polar residues" evidence="1">
    <location>
        <begin position="450"/>
        <end position="464"/>
    </location>
</feature>
<evidence type="ECO:0000256" key="1">
    <source>
        <dbReference type="SAM" id="MobiDB-lite"/>
    </source>
</evidence>
<dbReference type="EMBL" id="JAHXZJ010000001">
    <property type="protein sequence ID" value="KAH0566595.1"/>
    <property type="molecule type" value="Genomic_DNA"/>
</dbReference>
<gene>
    <name evidence="2" type="ORF">KQX54_002118</name>
</gene>